<reference evidence="1 2" key="1">
    <citation type="journal article" date="2018" name="PLoS ONE">
        <title>The draft genome of Kipferlia bialata reveals reductive genome evolution in fornicate parasites.</title>
        <authorList>
            <person name="Tanifuji G."/>
            <person name="Takabayashi S."/>
            <person name="Kume K."/>
            <person name="Takagi M."/>
            <person name="Nakayama T."/>
            <person name="Kamikawa R."/>
            <person name="Inagaki Y."/>
            <person name="Hashimoto T."/>
        </authorList>
    </citation>
    <scope>NUCLEOTIDE SEQUENCE [LARGE SCALE GENOMIC DNA]</scope>
    <source>
        <strain evidence="1">NY0173</strain>
    </source>
</reference>
<evidence type="ECO:0000313" key="2">
    <source>
        <dbReference type="Proteomes" id="UP000265618"/>
    </source>
</evidence>
<dbReference type="AlphaFoldDB" id="A0A391NWF9"/>
<dbReference type="Proteomes" id="UP000265618">
    <property type="component" value="Unassembled WGS sequence"/>
</dbReference>
<proteinExistence type="predicted"/>
<organism evidence="1 2">
    <name type="scientific">Kipferlia bialata</name>
    <dbReference type="NCBI Taxonomy" id="797122"/>
    <lineage>
        <taxon>Eukaryota</taxon>
        <taxon>Metamonada</taxon>
        <taxon>Carpediemonas-like organisms</taxon>
        <taxon>Kipferlia</taxon>
    </lineage>
</organism>
<evidence type="ECO:0000313" key="1">
    <source>
        <dbReference type="EMBL" id="GCA64880.1"/>
    </source>
</evidence>
<name>A0A391NWF9_9EUKA</name>
<keyword evidence="2" id="KW-1185">Reference proteome</keyword>
<comment type="caution">
    <text evidence="1">The sequence shown here is derived from an EMBL/GenBank/DDBJ whole genome shotgun (WGS) entry which is preliminary data.</text>
</comment>
<dbReference type="EMBL" id="BDIP01008922">
    <property type="protein sequence ID" value="GCA64880.1"/>
    <property type="molecule type" value="Genomic_DNA"/>
</dbReference>
<gene>
    <name evidence="1" type="ORF">KIPB_015640</name>
</gene>
<protein>
    <submittedName>
        <fullName evidence="1">Uncharacterized protein</fullName>
    </submittedName>
</protein>
<sequence length="61" mass="7302">WFPKRLYHKRYHKFYEALEAAQAKQKADEVSDMSASIRKHVQSARPKPNSTLVTERYIYTM</sequence>
<feature type="non-terminal residue" evidence="1">
    <location>
        <position position="1"/>
    </location>
</feature>
<accession>A0A391NWF9</accession>